<gene>
    <name evidence="2" type="primary">SAPK3_0</name>
    <name evidence="2" type="ORF">Zm00014a_027128</name>
</gene>
<sequence length="236" mass="26027">MLGSPRRSPSPSSSCGDETRMSQAMSSSIINSWNSSIHSPRGSFQKRAFEFHIGRVVLTLHVVRELILLVQVADVWSCGVTLYVMLVGSYPFEDPEDPRNFRKTISQFQCLLCLAENSWRVILHPGLCESVFRLQTPSVSDIRCRSFKEGHDPTDKASPVVPEDPPEGDLGEGEGQLQGRGCRRAGAAAQAVDKIMRIVEEAKTPGDMSKVVDPALLAEMAELESDEEEADTDDTY</sequence>
<dbReference type="SUPFAM" id="SSF56112">
    <property type="entry name" value="Protein kinase-like (PK-like)"/>
    <property type="match status" value="1"/>
</dbReference>
<protein>
    <submittedName>
        <fullName evidence="2">Serine/threonine-protein kinase SAPK3</fullName>
    </submittedName>
</protein>
<evidence type="ECO:0000313" key="2">
    <source>
        <dbReference type="EMBL" id="PWZ06679.1"/>
    </source>
</evidence>
<feature type="region of interest" description="Disordered" evidence="1">
    <location>
        <begin position="148"/>
        <end position="180"/>
    </location>
</feature>
<evidence type="ECO:0000256" key="1">
    <source>
        <dbReference type="SAM" id="MobiDB-lite"/>
    </source>
</evidence>
<dbReference type="InterPro" id="IPR011009">
    <property type="entry name" value="Kinase-like_dom_sf"/>
</dbReference>
<accession>A0A3L6DDV5</accession>
<dbReference type="AlphaFoldDB" id="A0A3L6DDV5"/>
<keyword evidence="2" id="KW-0418">Kinase</keyword>
<dbReference type="Proteomes" id="UP000251960">
    <property type="component" value="Chromosome 9"/>
</dbReference>
<name>A0A3L6DDV5_MAIZE</name>
<evidence type="ECO:0000313" key="3">
    <source>
        <dbReference type="Proteomes" id="UP000251960"/>
    </source>
</evidence>
<dbReference type="GO" id="GO:0016301">
    <property type="term" value="F:kinase activity"/>
    <property type="evidence" value="ECO:0007669"/>
    <property type="project" value="UniProtKB-KW"/>
</dbReference>
<organism evidence="2 3">
    <name type="scientific">Zea mays</name>
    <name type="common">Maize</name>
    <dbReference type="NCBI Taxonomy" id="4577"/>
    <lineage>
        <taxon>Eukaryota</taxon>
        <taxon>Viridiplantae</taxon>
        <taxon>Streptophyta</taxon>
        <taxon>Embryophyta</taxon>
        <taxon>Tracheophyta</taxon>
        <taxon>Spermatophyta</taxon>
        <taxon>Magnoliopsida</taxon>
        <taxon>Liliopsida</taxon>
        <taxon>Poales</taxon>
        <taxon>Poaceae</taxon>
        <taxon>PACMAD clade</taxon>
        <taxon>Panicoideae</taxon>
        <taxon>Andropogonodae</taxon>
        <taxon>Andropogoneae</taxon>
        <taxon>Tripsacinae</taxon>
        <taxon>Zea</taxon>
    </lineage>
</organism>
<dbReference type="ExpressionAtlas" id="A0A3L6DDV5">
    <property type="expression patterns" value="baseline and differential"/>
</dbReference>
<dbReference type="Gene3D" id="1.10.510.10">
    <property type="entry name" value="Transferase(Phosphotransferase) domain 1"/>
    <property type="match status" value="1"/>
</dbReference>
<dbReference type="EMBL" id="NCVQ01000010">
    <property type="protein sequence ID" value="PWZ06679.1"/>
    <property type="molecule type" value="Genomic_DNA"/>
</dbReference>
<proteinExistence type="predicted"/>
<reference evidence="2 3" key="1">
    <citation type="journal article" date="2018" name="Nat. Genet.">
        <title>Extensive intraspecific gene order and gene structural variations between Mo17 and other maize genomes.</title>
        <authorList>
            <person name="Sun S."/>
            <person name="Zhou Y."/>
            <person name="Chen J."/>
            <person name="Shi J."/>
            <person name="Zhao H."/>
            <person name="Zhao H."/>
            <person name="Song W."/>
            <person name="Zhang M."/>
            <person name="Cui Y."/>
            <person name="Dong X."/>
            <person name="Liu H."/>
            <person name="Ma X."/>
            <person name="Jiao Y."/>
            <person name="Wang B."/>
            <person name="Wei X."/>
            <person name="Stein J.C."/>
            <person name="Glaubitz J.C."/>
            <person name="Lu F."/>
            <person name="Yu G."/>
            <person name="Liang C."/>
            <person name="Fengler K."/>
            <person name="Li B."/>
            <person name="Rafalski A."/>
            <person name="Schnable P.S."/>
            <person name="Ware D.H."/>
            <person name="Buckler E.S."/>
            <person name="Lai J."/>
        </authorList>
    </citation>
    <scope>NUCLEOTIDE SEQUENCE [LARGE SCALE GENOMIC DNA]</scope>
    <source>
        <strain evidence="3">cv. Missouri 17</strain>
        <tissue evidence="2">Seedling</tissue>
    </source>
</reference>
<comment type="caution">
    <text evidence="2">The sequence shown here is derived from an EMBL/GenBank/DDBJ whole genome shotgun (WGS) entry which is preliminary data.</text>
</comment>
<keyword evidence="2" id="KW-0808">Transferase</keyword>